<evidence type="ECO:0000256" key="3">
    <source>
        <dbReference type="ARBA" id="ARBA00022737"/>
    </source>
</evidence>
<evidence type="ECO:0000256" key="4">
    <source>
        <dbReference type="ARBA" id="ARBA00022989"/>
    </source>
</evidence>
<keyword evidence="2 8" id="KW-0812">Transmembrane</keyword>
<evidence type="ECO:0000256" key="8">
    <source>
        <dbReference type="SAM" id="Phobius"/>
    </source>
</evidence>
<dbReference type="InterPro" id="IPR026961">
    <property type="entry name" value="PGG_dom"/>
</dbReference>
<evidence type="ECO:0000313" key="10">
    <source>
        <dbReference type="EMBL" id="GMH07254.1"/>
    </source>
</evidence>
<feature type="transmembrane region" description="Helical" evidence="8">
    <location>
        <begin position="146"/>
        <end position="169"/>
    </location>
</feature>
<evidence type="ECO:0000313" key="11">
    <source>
        <dbReference type="Proteomes" id="UP001279734"/>
    </source>
</evidence>
<dbReference type="AlphaFoldDB" id="A0AAD3SAS6"/>
<dbReference type="PANTHER" id="PTHR24186">
    <property type="entry name" value="PROTEIN PHOSPHATASE 1 REGULATORY SUBUNIT"/>
    <property type="match status" value="1"/>
</dbReference>
<name>A0AAD3SAS6_NEPGR</name>
<keyword evidence="4 8" id="KW-1133">Transmembrane helix</keyword>
<dbReference type="EMBL" id="BSYO01000007">
    <property type="protein sequence ID" value="GMH07254.1"/>
    <property type="molecule type" value="Genomic_DNA"/>
</dbReference>
<dbReference type="Proteomes" id="UP001279734">
    <property type="component" value="Unassembled WGS sequence"/>
</dbReference>
<comment type="caution">
    <text evidence="10">The sequence shown here is derived from an EMBL/GenBank/DDBJ whole genome shotgun (WGS) entry which is preliminary data.</text>
</comment>
<evidence type="ECO:0000256" key="2">
    <source>
        <dbReference type="ARBA" id="ARBA00022692"/>
    </source>
</evidence>
<evidence type="ECO:0000256" key="7">
    <source>
        <dbReference type="SAM" id="MobiDB-lite"/>
    </source>
</evidence>
<evidence type="ECO:0000259" key="9">
    <source>
        <dbReference type="Pfam" id="PF13962"/>
    </source>
</evidence>
<keyword evidence="11" id="KW-1185">Reference proteome</keyword>
<dbReference type="Pfam" id="PF13962">
    <property type="entry name" value="PGG"/>
    <property type="match status" value="1"/>
</dbReference>
<feature type="transmembrane region" description="Helical" evidence="8">
    <location>
        <begin position="62"/>
        <end position="79"/>
    </location>
</feature>
<organism evidence="10 11">
    <name type="scientific">Nepenthes gracilis</name>
    <name type="common">Slender pitcher plant</name>
    <dbReference type="NCBI Taxonomy" id="150966"/>
    <lineage>
        <taxon>Eukaryota</taxon>
        <taxon>Viridiplantae</taxon>
        <taxon>Streptophyta</taxon>
        <taxon>Embryophyta</taxon>
        <taxon>Tracheophyta</taxon>
        <taxon>Spermatophyta</taxon>
        <taxon>Magnoliopsida</taxon>
        <taxon>eudicotyledons</taxon>
        <taxon>Gunneridae</taxon>
        <taxon>Pentapetalae</taxon>
        <taxon>Caryophyllales</taxon>
        <taxon>Nepenthaceae</taxon>
        <taxon>Nepenthes</taxon>
    </lineage>
</organism>
<feature type="region of interest" description="Disordered" evidence="7">
    <location>
        <begin position="1"/>
        <end position="20"/>
    </location>
</feature>
<keyword evidence="5" id="KW-0040">ANK repeat</keyword>
<dbReference type="PANTHER" id="PTHR24186:SF38">
    <property type="entry name" value="ANKYRIN REPEAT FAMILY PROTEIN"/>
    <property type="match status" value="1"/>
</dbReference>
<feature type="domain" description="PGG" evidence="9">
    <location>
        <begin position="55"/>
        <end position="168"/>
    </location>
</feature>
<keyword evidence="6 8" id="KW-0472">Membrane</keyword>
<feature type="transmembrane region" description="Helical" evidence="8">
    <location>
        <begin position="110"/>
        <end position="134"/>
    </location>
</feature>
<comment type="subcellular location">
    <subcellularLocation>
        <location evidence="1">Membrane</location>
        <topology evidence="1">Multi-pass membrane protein</topology>
    </subcellularLocation>
</comment>
<protein>
    <recommendedName>
        <fullName evidence="9">PGG domain-containing protein</fullName>
    </recommendedName>
</protein>
<accession>A0AAD3SAS6</accession>
<gene>
    <name evidence="10" type="ORF">Nepgr_009094</name>
</gene>
<proteinExistence type="predicted"/>
<reference evidence="10" key="1">
    <citation type="submission" date="2023-05" db="EMBL/GenBank/DDBJ databases">
        <title>Nepenthes gracilis genome sequencing.</title>
        <authorList>
            <person name="Fukushima K."/>
        </authorList>
    </citation>
    <scope>NUCLEOTIDE SEQUENCE</scope>
    <source>
        <strain evidence="10">SING2019-196</strain>
    </source>
</reference>
<feature type="transmembrane region" description="Helical" evidence="8">
    <location>
        <begin position="175"/>
        <end position="202"/>
    </location>
</feature>
<evidence type="ECO:0000256" key="1">
    <source>
        <dbReference type="ARBA" id="ARBA00004141"/>
    </source>
</evidence>
<evidence type="ECO:0000256" key="6">
    <source>
        <dbReference type="ARBA" id="ARBA00023136"/>
    </source>
</evidence>
<evidence type="ECO:0000256" key="5">
    <source>
        <dbReference type="ARBA" id="ARBA00023043"/>
    </source>
</evidence>
<sequence length="228" mass="24756">MNSRSNVSLETTGAESNMTSTVAGGSTLRLILKEILQEFLSKQEAWHKQHERNGRLESQRNTIMIVASLFAAAAFQAGANPPSGFSQFNSNSNDISPTAAPSILAAAVPFIRPLIVTANATAFFTSAYVFLLLLSGLPMKNKICTGILRVVMWIPIVAAGFSFVFSTALTDLFSYLIILPVMLGYIAIFGIIILGHIGRFLVKMVRRCWRKHRSSSSSTAAPANRDSV</sequence>
<keyword evidence="3" id="KW-0677">Repeat</keyword>
<dbReference type="GO" id="GO:0005886">
    <property type="term" value="C:plasma membrane"/>
    <property type="evidence" value="ECO:0007669"/>
    <property type="project" value="TreeGrafter"/>
</dbReference>